<dbReference type="SUPFAM" id="SSF52540">
    <property type="entry name" value="P-loop containing nucleoside triphosphate hydrolases"/>
    <property type="match status" value="1"/>
</dbReference>
<dbReference type="EMBL" id="JAIZAY010000001">
    <property type="protein sequence ID" value="KAJ8049710.1"/>
    <property type="molecule type" value="Genomic_DNA"/>
</dbReference>
<sequence length="758" mass="86330">MDTDIETGSFLLGSGQCGTAFGRFLVDLAGLLTVHIVVNLSNYFEFSMAQKDKLNRAEYPGQLMIDYLQERGVITPTDISPLLKALAFLKMDGVQRQVLSFFHTHGLEKDETQGRLVVLQKFLKAVYERLYSAVHPIPYIRDGLYSVNEVFVECGIEVIKSTTNGRSQWSSGESQSREHTGLNSYQDLFNPDVICSNRIIIEGDPGYGKSTLTLQAAYDWCQKNHSSPLANIEVFILLPLRLLKGITSIYKAIKLFILPRDCNLTENDIKEILIHCNSLLIILDGFDEYPHGNSDLESDFTEIIKGNMFINHRVVLCTRSGCIPKSMDPRTIRVRLMGFNEYARDNYLRLALGESPERIRQIKQNLDQNPIMRDLCQVPFFFVIFAHVAHESNDIYKCDSVTSFFKYIMQCFYCHMLRKGEESGTASSYISERNIALHKLVFDGLAGDAQIILWDKRNFCQKVGSNCLDELLRIGIIVEEKFLVIDATVSEVVQEKTFVRFCHKLFAEWYAAHYLFKIANKAFAVGLKSVLKKCDSVDLQFIFRFACGLKPTVTKRIVKYLKELPGGNTLATLCILEKTGSANDILDIVREMCLKQIDFEGYESNLLQRSKIQLLSIASKNQIKIAKLCLVDCFQFADVMDGPLCLLNGLHLPKLDTLMNLVVCDNGDFRNWEGDIYTYMAKAAHWNILTILGSLQPKSYNNKELLAMLRSENRLIEWDNFLGDWLLNVETGKWDDENGREMTNTEYSALAMQYDCSD</sequence>
<name>A0A9Q1HKY7_HOLLE</name>
<evidence type="ECO:0000313" key="2">
    <source>
        <dbReference type="EMBL" id="KAJ8049710.1"/>
    </source>
</evidence>
<evidence type="ECO:0000259" key="1">
    <source>
        <dbReference type="Pfam" id="PF05729"/>
    </source>
</evidence>
<dbReference type="PANTHER" id="PTHR46312:SF2">
    <property type="entry name" value="NUCLEOTIDE-BINDING OLIGOMERIZATION DOMAIN-CONTAINING PROTEIN 2-LIKE"/>
    <property type="match status" value="1"/>
</dbReference>
<reference evidence="2" key="1">
    <citation type="submission" date="2021-10" db="EMBL/GenBank/DDBJ databases">
        <title>Tropical sea cucumber genome reveals ecological adaptation and Cuvierian tubules defense mechanism.</title>
        <authorList>
            <person name="Chen T."/>
        </authorList>
    </citation>
    <scope>NUCLEOTIDE SEQUENCE</scope>
    <source>
        <strain evidence="2">Nanhai2018</strain>
        <tissue evidence="2">Muscle</tissue>
    </source>
</reference>
<dbReference type="OrthoDB" id="427518at2759"/>
<organism evidence="2 3">
    <name type="scientific">Holothuria leucospilota</name>
    <name type="common">Black long sea cucumber</name>
    <name type="synonym">Mertensiothuria leucospilota</name>
    <dbReference type="NCBI Taxonomy" id="206669"/>
    <lineage>
        <taxon>Eukaryota</taxon>
        <taxon>Metazoa</taxon>
        <taxon>Echinodermata</taxon>
        <taxon>Eleutherozoa</taxon>
        <taxon>Echinozoa</taxon>
        <taxon>Holothuroidea</taxon>
        <taxon>Aspidochirotacea</taxon>
        <taxon>Aspidochirotida</taxon>
        <taxon>Holothuriidae</taxon>
        <taxon>Holothuria</taxon>
    </lineage>
</organism>
<comment type="caution">
    <text evidence="2">The sequence shown here is derived from an EMBL/GenBank/DDBJ whole genome shotgun (WGS) entry which is preliminary data.</text>
</comment>
<protein>
    <submittedName>
        <fullName evidence="2">Protein NLRC5</fullName>
    </submittedName>
</protein>
<proteinExistence type="predicted"/>
<dbReference type="InterPro" id="IPR007111">
    <property type="entry name" value="NACHT_NTPase"/>
</dbReference>
<gene>
    <name evidence="2" type="ORF">HOLleu_02573</name>
</gene>
<dbReference type="Pfam" id="PF05729">
    <property type="entry name" value="NACHT"/>
    <property type="match status" value="1"/>
</dbReference>
<dbReference type="Gene3D" id="3.40.50.300">
    <property type="entry name" value="P-loop containing nucleotide triphosphate hydrolases"/>
    <property type="match status" value="1"/>
</dbReference>
<feature type="domain" description="NACHT" evidence="1">
    <location>
        <begin position="198"/>
        <end position="349"/>
    </location>
</feature>
<keyword evidence="3" id="KW-1185">Reference proteome</keyword>
<dbReference type="PANTHER" id="PTHR46312">
    <property type="entry name" value="NACHT DOMAIN-CONTAINING PROTEIN"/>
    <property type="match status" value="1"/>
</dbReference>
<dbReference type="InterPro" id="IPR027417">
    <property type="entry name" value="P-loop_NTPase"/>
</dbReference>
<accession>A0A9Q1HKY7</accession>
<dbReference type="AlphaFoldDB" id="A0A9Q1HKY7"/>
<dbReference type="Proteomes" id="UP001152320">
    <property type="component" value="Chromosome 1"/>
</dbReference>
<evidence type="ECO:0000313" key="3">
    <source>
        <dbReference type="Proteomes" id="UP001152320"/>
    </source>
</evidence>